<gene>
    <name evidence="2" type="ORF">HLH33_05705</name>
</gene>
<keyword evidence="1" id="KW-0472">Membrane</keyword>
<dbReference type="Proteomes" id="UP000550787">
    <property type="component" value="Unassembled WGS sequence"/>
</dbReference>
<evidence type="ECO:0000313" key="2">
    <source>
        <dbReference type="EMBL" id="MBB2155809.1"/>
    </source>
</evidence>
<evidence type="ECO:0000313" key="3">
    <source>
        <dbReference type="Proteomes" id="UP000550787"/>
    </source>
</evidence>
<protein>
    <recommendedName>
        <fullName evidence="4">Transmembrane protein</fullName>
    </recommendedName>
</protein>
<dbReference type="EMBL" id="JABEQG010000007">
    <property type="protein sequence ID" value="MBB2155809.1"/>
    <property type="molecule type" value="Genomic_DNA"/>
</dbReference>
<proteinExistence type="predicted"/>
<evidence type="ECO:0000256" key="1">
    <source>
        <dbReference type="SAM" id="Phobius"/>
    </source>
</evidence>
<keyword evidence="1" id="KW-0812">Transmembrane</keyword>
<keyword evidence="1" id="KW-1133">Transmembrane helix</keyword>
<dbReference type="AlphaFoldDB" id="A0A7W4I4D4"/>
<reference evidence="2 3" key="1">
    <citation type="submission" date="2020-04" db="EMBL/GenBank/DDBJ databases">
        <title>Description of novel Gluconacetobacter.</title>
        <authorList>
            <person name="Sombolestani A."/>
        </authorList>
    </citation>
    <scope>NUCLEOTIDE SEQUENCE [LARGE SCALE GENOMIC DNA]</scope>
    <source>
        <strain evidence="2 3">LMG 7603</strain>
    </source>
</reference>
<sequence length="107" mass="12374">MAGPLVPDTRRDHDRHVSALLDRLPPRMRAAIEWLRVPSRRPVRLVAGGLLCMGGFLFFLPVLGLWMLPLGLLLLSEDVPLLRRFMDRILIHIARKHPDWLEPKDEK</sequence>
<evidence type="ECO:0008006" key="4">
    <source>
        <dbReference type="Google" id="ProtNLM"/>
    </source>
</evidence>
<accession>A0A7W4I4D4</accession>
<feature type="transmembrane region" description="Helical" evidence="1">
    <location>
        <begin position="45"/>
        <end position="68"/>
    </location>
</feature>
<name>A0A7W4I4D4_GLUDI</name>
<organism evidence="2 3">
    <name type="scientific">Gluconacetobacter diazotrophicus</name>
    <name type="common">Acetobacter diazotrophicus</name>
    <dbReference type="NCBI Taxonomy" id="33996"/>
    <lineage>
        <taxon>Bacteria</taxon>
        <taxon>Pseudomonadati</taxon>
        <taxon>Pseudomonadota</taxon>
        <taxon>Alphaproteobacteria</taxon>
        <taxon>Acetobacterales</taxon>
        <taxon>Acetobacteraceae</taxon>
        <taxon>Gluconacetobacter</taxon>
    </lineage>
</organism>
<dbReference type="RefSeq" id="WP_012552945.1">
    <property type="nucleotide sequence ID" value="NZ_JABEQG010000007.1"/>
</dbReference>
<comment type="caution">
    <text evidence="2">The sequence shown here is derived from an EMBL/GenBank/DDBJ whole genome shotgun (WGS) entry which is preliminary data.</text>
</comment>